<dbReference type="PROSITE" id="PS51257">
    <property type="entry name" value="PROKAR_LIPOPROTEIN"/>
    <property type="match status" value="1"/>
</dbReference>
<dbReference type="PANTHER" id="PTHR36513">
    <property type="entry name" value="ABC TRANSMEMBRANE TYPE-1 DOMAIN-CONTAINING PROTEIN"/>
    <property type="match status" value="1"/>
</dbReference>
<dbReference type="AlphaFoldDB" id="A0A8J2Y817"/>
<dbReference type="Proteomes" id="UP000613582">
    <property type="component" value="Unassembled WGS sequence"/>
</dbReference>
<reference evidence="2" key="2">
    <citation type="submission" date="2020-09" db="EMBL/GenBank/DDBJ databases">
        <authorList>
            <person name="Sun Q."/>
            <person name="Zhou Y."/>
        </authorList>
    </citation>
    <scope>NUCLEOTIDE SEQUENCE</scope>
    <source>
        <strain evidence="2">CGMCC 1.12921</strain>
    </source>
</reference>
<comment type="caution">
    <text evidence="2">The sequence shown here is derived from an EMBL/GenBank/DDBJ whole genome shotgun (WGS) entry which is preliminary data.</text>
</comment>
<protein>
    <recommendedName>
        <fullName evidence="4">Alpha/beta hydrolase</fullName>
    </recommendedName>
</protein>
<dbReference type="PANTHER" id="PTHR36513:SF1">
    <property type="entry name" value="TRANSMEMBRANE PROTEIN"/>
    <property type="match status" value="1"/>
</dbReference>
<keyword evidence="3" id="KW-1185">Reference proteome</keyword>
<evidence type="ECO:0000313" key="2">
    <source>
        <dbReference type="EMBL" id="GGD11682.1"/>
    </source>
</evidence>
<name>A0A8J2Y817_9PROT</name>
<gene>
    <name evidence="2" type="ORF">GCM10011342_20620</name>
</gene>
<keyword evidence="1" id="KW-0732">Signal</keyword>
<dbReference type="EMBL" id="BMGH01000001">
    <property type="protein sequence ID" value="GGD11682.1"/>
    <property type="molecule type" value="Genomic_DNA"/>
</dbReference>
<feature type="signal peptide" evidence="1">
    <location>
        <begin position="1"/>
        <end position="22"/>
    </location>
</feature>
<sequence>MKQRWLPGLFLLLLTATGCASARVLAPAPTLYSAENPYPEDRIPDSLRLPEAKIIFATDRVWNESTATFAPARSRAMTAGEVTIRIGQETSWDSLVGLASGDNPSGRRPSLIMDSVRTQTVFPATPIPYRLEGGVVIEDAEIFSAYNASIEAFQSMVTQRLRQGNTDTVLFYVHGFNNGFDDAAFDLTDIWHYSGRGSVPVVFSWPTVEGNLLGYFSARESGEFSIFHLKEVLRALQEIPELETINILAHSRGVDVTTTAIRELIIEARGTGRPLRDVMKLDNLILAAADIDVAVASQRLAAERFALAVGHITIYANPGDGALRLSSLVSSGLRVGRSTSASYEESFGAAFLGIDSIVFVDVSGLSGNLGHNYFRLNPGVIADIATILQTGAGPRDPARGLIPVGGNFYELVE</sequence>
<evidence type="ECO:0000256" key="1">
    <source>
        <dbReference type="SAM" id="SignalP"/>
    </source>
</evidence>
<organism evidence="2 3">
    <name type="scientific">Aquisalinus flavus</name>
    <dbReference type="NCBI Taxonomy" id="1526572"/>
    <lineage>
        <taxon>Bacteria</taxon>
        <taxon>Pseudomonadati</taxon>
        <taxon>Pseudomonadota</taxon>
        <taxon>Alphaproteobacteria</taxon>
        <taxon>Parvularculales</taxon>
        <taxon>Parvularculaceae</taxon>
        <taxon>Aquisalinus</taxon>
    </lineage>
</organism>
<dbReference type="RefSeq" id="WP_188158501.1">
    <property type="nucleotide sequence ID" value="NZ_BMGH01000001.1"/>
</dbReference>
<accession>A0A8J2Y817</accession>
<evidence type="ECO:0000313" key="3">
    <source>
        <dbReference type="Proteomes" id="UP000613582"/>
    </source>
</evidence>
<reference evidence="2" key="1">
    <citation type="journal article" date="2014" name="Int. J. Syst. Evol. Microbiol.">
        <title>Complete genome sequence of Corynebacterium casei LMG S-19264T (=DSM 44701T), isolated from a smear-ripened cheese.</title>
        <authorList>
            <consortium name="US DOE Joint Genome Institute (JGI-PGF)"/>
            <person name="Walter F."/>
            <person name="Albersmeier A."/>
            <person name="Kalinowski J."/>
            <person name="Ruckert C."/>
        </authorList>
    </citation>
    <scope>NUCLEOTIDE SEQUENCE</scope>
    <source>
        <strain evidence="2">CGMCC 1.12921</strain>
    </source>
</reference>
<dbReference type="InterPro" id="IPR010297">
    <property type="entry name" value="DUF900_hydrolase"/>
</dbReference>
<evidence type="ECO:0008006" key="4">
    <source>
        <dbReference type="Google" id="ProtNLM"/>
    </source>
</evidence>
<proteinExistence type="predicted"/>
<feature type="chain" id="PRO_5035249047" description="Alpha/beta hydrolase" evidence="1">
    <location>
        <begin position="23"/>
        <end position="413"/>
    </location>
</feature>
<dbReference type="Pfam" id="PF05990">
    <property type="entry name" value="DUF900"/>
    <property type="match status" value="1"/>
</dbReference>